<organism evidence="2 3">
    <name type="scientific">Anaplasma phagocytophilum str. Norway variant1</name>
    <dbReference type="NCBI Taxonomy" id="1392506"/>
    <lineage>
        <taxon>Bacteria</taxon>
        <taxon>Pseudomonadati</taxon>
        <taxon>Pseudomonadota</taxon>
        <taxon>Alphaproteobacteria</taxon>
        <taxon>Rickettsiales</taxon>
        <taxon>Anaplasmataceae</taxon>
        <taxon>Anaplasma</taxon>
        <taxon>phagocytophilum group</taxon>
    </lineage>
</organism>
<reference evidence="2 3" key="1">
    <citation type="submission" date="2019-12" db="EMBL/GenBank/DDBJ databases">
        <title>A sheep strain of Anaplasma phagocytophilum contains multiple genomes.</title>
        <authorList>
            <person name="Barbet A.F."/>
            <person name="Crosby F.L."/>
            <person name="Eskeland S."/>
            <person name="Stuen S."/>
            <person name="Granquist E.G."/>
            <person name="Munderloh U.G."/>
        </authorList>
    </citation>
    <scope>NUCLEOTIDE SEQUENCE [LARGE SCALE GENOMIC DNA]</scope>
    <source>
        <strain evidence="2 3">Norway Variant 1</strain>
    </source>
</reference>
<evidence type="ECO:0000313" key="2">
    <source>
        <dbReference type="EMBL" id="QLL66590.1"/>
    </source>
</evidence>
<evidence type="ECO:0000256" key="1">
    <source>
        <dbReference type="SAM" id="MobiDB-lite"/>
    </source>
</evidence>
<dbReference type="EMBL" id="CP046639">
    <property type="protein sequence ID" value="QLL66590.1"/>
    <property type="molecule type" value="Genomic_DNA"/>
</dbReference>
<dbReference type="Proteomes" id="UP000510938">
    <property type="component" value="Chromosome"/>
</dbReference>
<accession>A0A7H9DYJ2</accession>
<feature type="compositionally biased region" description="Low complexity" evidence="1">
    <location>
        <begin position="459"/>
        <end position="475"/>
    </location>
</feature>
<name>A0A7H9DYJ2_ANAPH</name>
<dbReference type="RefSeq" id="WP_373279572.1">
    <property type="nucleotide sequence ID" value="NZ_CP046639.1"/>
</dbReference>
<feature type="compositionally biased region" description="Polar residues" evidence="1">
    <location>
        <begin position="422"/>
        <end position="434"/>
    </location>
</feature>
<gene>
    <name evidence="2" type="ORF">O998_01800</name>
</gene>
<evidence type="ECO:0000313" key="3">
    <source>
        <dbReference type="Proteomes" id="UP000510938"/>
    </source>
</evidence>
<feature type="compositionally biased region" description="Low complexity" evidence="1">
    <location>
        <begin position="435"/>
        <end position="446"/>
    </location>
</feature>
<dbReference type="NCBIfam" id="NF047348">
    <property type="entry name" value="HGE-14_Nterm"/>
    <property type="match status" value="1"/>
</dbReference>
<feature type="region of interest" description="Disordered" evidence="1">
    <location>
        <begin position="422"/>
        <end position="536"/>
    </location>
</feature>
<evidence type="ECO:0008006" key="4">
    <source>
        <dbReference type="Google" id="ProtNLM"/>
    </source>
</evidence>
<protein>
    <recommendedName>
        <fullName evidence="4">HGE-14 protein</fullName>
    </recommendedName>
</protein>
<dbReference type="AlphaFoldDB" id="A0A7H9DYJ2"/>
<proteinExistence type="predicted"/>
<feature type="compositionally biased region" description="Low complexity" evidence="1">
    <location>
        <begin position="498"/>
        <end position="514"/>
    </location>
</feature>
<sequence length="536" mass="57965">MHTPRIFTTPAMSGYAYKGISSAEYKDSLCRAVTSGLMSYTECLKVLREFALELRNTFSELRDVDAVFAAADKIDSIDSCITDAEGASSAEPTVQAAALYRLIQRLYDALRDCTTAPCNKEVPCFMDVSFIRRSAHLQIAKACGILVNSIVVVNCLIKTITVRPVSVMGGSDADSVFHAGLALSAYVNVQFSALSRCLNSSPGPEETKRRKAILRVVRHNIELCNKVAELVDPEIPYCFRDRTACCLNSMLDAVGSTSAECEEMVSNNDSAKSRLALAKKARTGFLHHLKTYKSLGLSIAFASFRRDKYVQALVYAIGSLFSMHRGYASTGNAGRIVVGKINHCLQMLLTLYKCKVRRAGASEYTARELYLDMCSIHGDIEKHITPDLLLNPQVEIKLRDAAVHNLSVMMNTWKEMNAGYFSTTEQPAGSPSQPSTSGLGSAAGAGEPQATSSLRAIEGTSSSPSQPSTSGLGSTAEGLGDQPTFYIPPQDHSYAQPSTSAEASSALQEAQVSSHRSQTPSDDELEPPSNKRSRSA</sequence>